<keyword evidence="2" id="KW-0808">Transferase</keyword>
<dbReference type="AlphaFoldDB" id="A0A2W5MYD6"/>
<reference evidence="2 3" key="1">
    <citation type="submission" date="2017-08" db="EMBL/GenBank/DDBJ databases">
        <title>Infants hospitalized years apart are colonized by the same room-sourced microbial strains.</title>
        <authorList>
            <person name="Brooks B."/>
            <person name="Olm M.R."/>
            <person name="Firek B.A."/>
            <person name="Baker R."/>
            <person name="Thomas B.C."/>
            <person name="Morowitz M.J."/>
            <person name="Banfield J.F."/>
        </authorList>
    </citation>
    <scope>NUCLEOTIDE SEQUENCE [LARGE SCALE GENOMIC DNA]</scope>
    <source>
        <strain evidence="2">S2_005_002_R2_29</strain>
    </source>
</reference>
<organism evidence="2 3">
    <name type="scientific">Micavibrio aeruginosavorus</name>
    <dbReference type="NCBI Taxonomy" id="349221"/>
    <lineage>
        <taxon>Bacteria</taxon>
        <taxon>Pseudomonadati</taxon>
        <taxon>Bdellovibrionota</taxon>
        <taxon>Bdellovibrionia</taxon>
        <taxon>Bdellovibrionales</taxon>
        <taxon>Pseudobdellovibrionaceae</taxon>
        <taxon>Micavibrio</taxon>
    </lineage>
</organism>
<protein>
    <submittedName>
        <fullName evidence="2">N-acetyltransferase</fullName>
    </submittedName>
</protein>
<dbReference type="InterPro" id="IPR016181">
    <property type="entry name" value="Acyl_CoA_acyltransferase"/>
</dbReference>
<evidence type="ECO:0000313" key="3">
    <source>
        <dbReference type="Proteomes" id="UP000249417"/>
    </source>
</evidence>
<proteinExistence type="predicted"/>
<dbReference type="SUPFAM" id="SSF55729">
    <property type="entry name" value="Acyl-CoA N-acyltransferases (Nat)"/>
    <property type="match status" value="1"/>
</dbReference>
<comment type="caution">
    <text evidence="2">The sequence shown here is derived from an EMBL/GenBank/DDBJ whole genome shotgun (WGS) entry which is preliminary data.</text>
</comment>
<dbReference type="InterPro" id="IPR000182">
    <property type="entry name" value="GNAT_dom"/>
</dbReference>
<evidence type="ECO:0000313" key="2">
    <source>
        <dbReference type="EMBL" id="PZQ45774.1"/>
    </source>
</evidence>
<sequence>MIAIREGTKYDIPALYALYAQIGKKDDGYFEHAFEAGAVPVLAHEGEALCGFGLLNWSPRYSLYKRLGIPELQDLNVIAERRRQGIAQKIITYCEDVARARGCEMMGLAVGLTKDYGPAQILYAKLGYIPDGNGVTYDREGVRSNATYPLDDDLALMLVKTL</sequence>
<accession>A0A2W5MYD6</accession>
<dbReference type="CDD" id="cd04301">
    <property type="entry name" value="NAT_SF"/>
    <property type="match status" value="1"/>
</dbReference>
<gene>
    <name evidence="2" type="ORF">DI551_06445</name>
</gene>
<feature type="domain" description="N-acetyltransferase" evidence="1">
    <location>
        <begin position="2"/>
        <end position="162"/>
    </location>
</feature>
<dbReference type="EMBL" id="QFQB01000039">
    <property type="protein sequence ID" value="PZQ45774.1"/>
    <property type="molecule type" value="Genomic_DNA"/>
</dbReference>
<dbReference type="GO" id="GO:0016747">
    <property type="term" value="F:acyltransferase activity, transferring groups other than amino-acyl groups"/>
    <property type="evidence" value="ECO:0007669"/>
    <property type="project" value="InterPro"/>
</dbReference>
<dbReference type="Gene3D" id="3.40.630.30">
    <property type="match status" value="1"/>
</dbReference>
<dbReference type="Proteomes" id="UP000249417">
    <property type="component" value="Unassembled WGS sequence"/>
</dbReference>
<dbReference type="PROSITE" id="PS51186">
    <property type="entry name" value="GNAT"/>
    <property type="match status" value="1"/>
</dbReference>
<evidence type="ECO:0000259" key="1">
    <source>
        <dbReference type="PROSITE" id="PS51186"/>
    </source>
</evidence>
<dbReference type="Pfam" id="PF00583">
    <property type="entry name" value="Acetyltransf_1"/>
    <property type="match status" value="1"/>
</dbReference>
<name>A0A2W5MYD6_9BACT</name>